<evidence type="ECO:0000256" key="1">
    <source>
        <dbReference type="ARBA" id="ARBA00010641"/>
    </source>
</evidence>
<dbReference type="SUPFAM" id="SSF88659">
    <property type="entry name" value="Sigma3 and sigma4 domains of RNA polymerase sigma factors"/>
    <property type="match status" value="1"/>
</dbReference>
<keyword evidence="8" id="KW-1185">Reference proteome</keyword>
<dbReference type="InterPro" id="IPR039425">
    <property type="entry name" value="RNA_pol_sigma-70-like"/>
</dbReference>
<dbReference type="InterPro" id="IPR013324">
    <property type="entry name" value="RNA_pol_sigma_r3/r4-like"/>
</dbReference>
<dbReference type="Proteomes" id="UP001524944">
    <property type="component" value="Unassembled WGS sequence"/>
</dbReference>
<dbReference type="Gene3D" id="1.10.1740.10">
    <property type="match status" value="1"/>
</dbReference>
<dbReference type="EMBL" id="JANPWE010000012">
    <property type="protein sequence ID" value="MCR6546844.1"/>
    <property type="molecule type" value="Genomic_DNA"/>
</dbReference>
<dbReference type="NCBIfam" id="TIGR02937">
    <property type="entry name" value="sigma70-ECF"/>
    <property type="match status" value="1"/>
</dbReference>
<reference evidence="7 8" key="1">
    <citation type="submission" date="2022-08" db="EMBL/GenBank/DDBJ databases">
        <title>Proteogenomics of the novel Dehalobacterium formicoaceticum strain EZ94 highlights a key role of methyltransferases during anaerobic dichloromethane degradation.</title>
        <authorList>
            <person name="Wasmund K."/>
        </authorList>
    </citation>
    <scope>NUCLEOTIDE SEQUENCE [LARGE SCALE GENOMIC DNA]</scope>
    <source>
        <strain evidence="7 8">EZ94</strain>
    </source>
</reference>
<dbReference type="Pfam" id="PF08281">
    <property type="entry name" value="Sigma70_r4_2"/>
    <property type="match status" value="1"/>
</dbReference>
<feature type="domain" description="RNA polymerase sigma factor 70 region 4 type 2" evidence="6">
    <location>
        <begin position="109"/>
        <end position="161"/>
    </location>
</feature>
<organism evidence="7 8">
    <name type="scientific">Dehalobacterium formicoaceticum</name>
    <dbReference type="NCBI Taxonomy" id="51515"/>
    <lineage>
        <taxon>Bacteria</taxon>
        <taxon>Bacillati</taxon>
        <taxon>Bacillota</taxon>
        <taxon>Clostridia</taxon>
        <taxon>Eubacteriales</taxon>
        <taxon>Peptococcaceae</taxon>
        <taxon>Dehalobacterium</taxon>
    </lineage>
</organism>
<name>A0ABT1Y7H8_9FIRM</name>
<dbReference type="InterPro" id="IPR036388">
    <property type="entry name" value="WH-like_DNA-bd_sf"/>
</dbReference>
<evidence type="ECO:0000256" key="2">
    <source>
        <dbReference type="ARBA" id="ARBA00023015"/>
    </source>
</evidence>
<dbReference type="PANTHER" id="PTHR43133:SF51">
    <property type="entry name" value="RNA POLYMERASE SIGMA FACTOR"/>
    <property type="match status" value="1"/>
</dbReference>
<proteinExistence type="inferred from homology"/>
<dbReference type="PANTHER" id="PTHR43133">
    <property type="entry name" value="RNA POLYMERASE ECF-TYPE SIGMA FACTO"/>
    <property type="match status" value="1"/>
</dbReference>
<feature type="domain" description="RNA polymerase sigma-70 region 2" evidence="5">
    <location>
        <begin position="26"/>
        <end position="89"/>
    </location>
</feature>
<evidence type="ECO:0000313" key="7">
    <source>
        <dbReference type="EMBL" id="MCR6546844.1"/>
    </source>
</evidence>
<gene>
    <name evidence="7" type="ORF">NVS47_15210</name>
</gene>
<comment type="similarity">
    <text evidence="1">Belongs to the sigma-70 factor family. ECF subfamily.</text>
</comment>
<evidence type="ECO:0000259" key="6">
    <source>
        <dbReference type="Pfam" id="PF08281"/>
    </source>
</evidence>
<keyword evidence="3" id="KW-0731">Sigma factor</keyword>
<comment type="caution">
    <text evidence="7">The sequence shown here is derived from an EMBL/GenBank/DDBJ whole genome shotgun (WGS) entry which is preliminary data.</text>
</comment>
<dbReference type="RefSeq" id="WP_089612648.1">
    <property type="nucleotide sequence ID" value="NZ_CP022121.1"/>
</dbReference>
<dbReference type="Gene3D" id="1.10.10.10">
    <property type="entry name" value="Winged helix-like DNA-binding domain superfamily/Winged helix DNA-binding domain"/>
    <property type="match status" value="1"/>
</dbReference>
<dbReference type="SUPFAM" id="SSF88946">
    <property type="entry name" value="Sigma2 domain of RNA polymerase sigma factors"/>
    <property type="match status" value="1"/>
</dbReference>
<evidence type="ECO:0000256" key="4">
    <source>
        <dbReference type="ARBA" id="ARBA00023163"/>
    </source>
</evidence>
<dbReference type="Pfam" id="PF04542">
    <property type="entry name" value="Sigma70_r2"/>
    <property type="match status" value="1"/>
</dbReference>
<keyword evidence="4" id="KW-0804">Transcription</keyword>
<keyword evidence="2" id="KW-0805">Transcription regulation</keyword>
<sequence length="171" mass="20372">MKFFEKNQAYPKDKDQEKQFCSQISAYKLNMFRLAKSILRHDADAEDAVSEAIVKAYANLSSLRKWESFKPWIMRILVNESYNIANRRKKILYLDEMEIPEKAAEIEHQELWQVVQRLEEEFRIVTMLFYYEDLSLKEICRVLDLPMGTVKSRLSRARGKLREILDHEGSF</sequence>
<dbReference type="InterPro" id="IPR013249">
    <property type="entry name" value="RNA_pol_sigma70_r4_t2"/>
</dbReference>
<accession>A0ABT1Y7H8</accession>
<evidence type="ECO:0000313" key="8">
    <source>
        <dbReference type="Proteomes" id="UP001524944"/>
    </source>
</evidence>
<dbReference type="InterPro" id="IPR014284">
    <property type="entry name" value="RNA_pol_sigma-70_dom"/>
</dbReference>
<dbReference type="CDD" id="cd06171">
    <property type="entry name" value="Sigma70_r4"/>
    <property type="match status" value="1"/>
</dbReference>
<evidence type="ECO:0000259" key="5">
    <source>
        <dbReference type="Pfam" id="PF04542"/>
    </source>
</evidence>
<dbReference type="InterPro" id="IPR013325">
    <property type="entry name" value="RNA_pol_sigma_r2"/>
</dbReference>
<dbReference type="InterPro" id="IPR007627">
    <property type="entry name" value="RNA_pol_sigma70_r2"/>
</dbReference>
<evidence type="ECO:0000256" key="3">
    <source>
        <dbReference type="ARBA" id="ARBA00023082"/>
    </source>
</evidence>
<protein>
    <submittedName>
        <fullName evidence="7">Sigma-70 family RNA polymerase sigma factor</fullName>
    </submittedName>
</protein>